<dbReference type="Gene3D" id="3.90.180.10">
    <property type="entry name" value="Medium-chain alcohol dehydrogenases, catalytic domain"/>
    <property type="match status" value="1"/>
</dbReference>
<dbReference type="InterPro" id="IPR013154">
    <property type="entry name" value="ADH-like_N"/>
</dbReference>
<evidence type="ECO:0000259" key="5">
    <source>
        <dbReference type="Pfam" id="PF08240"/>
    </source>
</evidence>
<dbReference type="InterPro" id="IPR011032">
    <property type="entry name" value="GroES-like_sf"/>
</dbReference>
<evidence type="ECO:0000256" key="2">
    <source>
        <dbReference type="ARBA" id="ARBA00008072"/>
    </source>
</evidence>
<keyword evidence="3" id="KW-0479">Metal-binding</keyword>
<protein>
    <recommendedName>
        <fullName evidence="5">Alcohol dehydrogenase-like N-terminal domain-containing protein</fullName>
    </recommendedName>
</protein>
<proteinExistence type="inferred from homology"/>
<dbReference type="PANTHER" id="PTHR42813">
    <property type="entry name" value="ZINC-TYPE ALCOHOL DEHYDROGENASE-LIKE"/>
    <property type="match status" value="1"/>
</dbReference>
<dbReference type="AlphaFoldDB" id="A0A2S7KWI5"/>
<evidence type="ECO:0000313" key="7">
    <source>
        <dbReference type="Proteomes" id="UP000239522"/>
    </source>
</evidence>
<sequence length="159" mass="17806">MSNEIIPVKEIYSNGAWPKNISIMKGLICNGSGKILYTDVSKAKNEKPTDAAVKIVKTTICGTELDILQGKTPSVKPGTILCYEGVGIIEEVGTSVGHFKKDNFPQLDLELVYRFGEQEQFYIAERYNSIKSTLIRNEKIIYELQKINDVNFGKVENNN</sequence>
<feature type="domain" description="Alcohol dehydrogenase-like N-terminal" evidence="5">
    <location>
        <begin position="48"/>
        <end position="101"/>
    </location>
</feature>
<evidence type="ECO:0000256" key="4">
    <source>
        <dbReference type="ARBA" id="ARBA00022833"/>
    </source>
</evidence>
<evidence type="ECO:0000313" key="6">
    <source>
        <dbReference type="EMBL" id="PQB06997.1"/>
    </source>
</evidence>
<dbReference type="GO" id="GO:0046872">
    <property type="term" value="F:metal ion binding"/>
    <property type="evidence" value="ECO:0007669"/>
    <property type="project" value="UniProtKB-KW"/>
</dbReference>
<dbReference type="EMBL" id="MQUA01000013">
    <property type="protein sequence ID" value="PQB06997.1"/>
    <property type="molecule type" value="Genomic_DNA"/>
</dbReference>
<evidence type="ECO:0000256" key="3">
    <source>
        <dbReference type="ARBA" id="ARBA00022723"/>
    </source>
</evidence>
<comment type="caution">
    <text evidence="6">The sequence shown here is derived from an EMBL/GenBank/DDBJ whole genome shotgun (WGS) entry which is preliminary data.</text>
</comment>
<dbReference type="Proteomes" id="UP000239522">
    <property type="component" value="Unassembled WGS sequence"/>
</dbReference>
<comment type="similarity">
    <text evidence="2">Belongs to the zinc-containing alcohol dehydrogenase family.</text>
</comment>
<accession>A0A2S7KWI5</accession>
<evidence type="ECO:0000256" key="1">
    <source>
        <dbReference type="ARBA" id="ARBA00001947"/>
    </source>
</evidence>
<dbReference type="Pfam" id="PF08240">
    <property type="entry name" value="ADH_N"/>
    <property type="match status" value="1"/>
</dbReference>
<gene>
    <name evidence="6" type="ORF">BST83_07400</name>
</gene>
<dbReference type="OrthoDB" id="638836at2"/>
<keyword evidence="7" id="KW-1185">Reference proteome</keyword>
<dbReference type="SUPFAM" id="SSF50129">
    <property type="entry name" value="GroES-like"/>
    <property type="match status" value="1"/>
</dbReference>
<organism evidence="6 7">
    <name type="scientific">Polaribacter filamentus</name>
    <dbReference type="NCBI Taxonomy" id="53483"/>
    <lineage>
        <taxon>Bacteria</taxon>
        <taxon>Pseudomonadati</taxon>
        <taxon>Bacteroidota</taxon>
        <taxon>Flavobacteriia</taxon>
        <taxon>Flavobacteriales</taxon>
        <taxon>Flavobacteriaceae</taxon>
    </lineage>
</organism>
<comment type="cofactor">
    <cofactor evidence="1">
        <name>Zn(2+)</name>
        <dbReference type="ChEBI" id="CHEBI:29105"/>
    </cofactor>
</comment>
<reference evidence="6 7" key="1">
    <citation type="submission" date="2016-11" db="EMBL/GenBank/DDBJ databases">
        <title>Trade-off between light-utilization and light-protection in marine flavobacteria.</title>
        <authorList>
            <person name="Kumagai Y."/>
        </authorList>
    </citation>
    <scope>NUCLEOTIDE SEQUENCE [LARGE SCALE GENOMIC DNA]</scope>
    <source>
        <strain evidence="6 7">ATCC 700397</strain>
    </source>
</reference>
<dbReference type="PANTHER" id="PTHR42813:SF4">
    <property type="entry name" value="NADP-DEPENDENT ISOPROPANOL DEHYDROGENASE"/>
    <property type="match status" value="1"/>
</dbReference>
<name>A0A2S7KWI5_9FLAO</name>
<keyword evidence="4" id="KW-0862">Zinc</keyword>
<dbReference type="RefSeq" id="WP_104809233.1">
    <property type="nucleotide sequence ID" value="NZ_MQUA01000013.1"/>
</dbReference>